<dbReference type="EMBL" id="ACJM01000011">
    <property type="protein sequence ID" value="EEG76901.1"/>
    <property type="molecule type" value="Genomic_DNA"/>
</dbReference>
<dbReference type="STRING" id="555088.DealDRAFT_2162"/>
<dbReference type="RefSeq" id="WP_008517305.1">
    <property type="nucleotide sequence ID" value="NZ_ACJM01000011.1"/>
</dbReference>
<evidence type="ECO:0000313" key="3">
    <source>
        <dbReference type="Proteomes" id="UP000006443"/>
    </source>
</evidence>
<dbReference type="OrthoDB" id="3035878at2"/>
<accession>C0GI53</accession>
<comment type="caution">
    <text evidence="2">The sequence shown here is derived from an EMBL/GenBank/DDBJ whole genome shotgun (WGS) entry which is preliminary data.</text>
</comment>
<protein>
    <submittedName>
        <fullName evidence="2">Uncharacterized protein</fullName>
    </submittedName>
</protein>
<dbReference type="AlphaFoldDB" id="C0GI53"/>
<evidence type="ECO:0000313" key="2">
    <source>
        <dbReference type="EMBL" id="EEG76901.1"/>
    </source>
</evidence>
<feature type="region of interest" description="Disordered" evidence="1">
    <location>
        <begin position="29"/>
        <end position="60"/>
    </location>
</feature>
<keyword evidence="3" id="KW-1185">Reference proteome</keyword>
<organism evidence="2 3">
    <name type="scientific">Dethiobacter alkaliphilus AHT 1</name>
    <dbReference type="NCBI Taxonomy" id="555088"/>
    <lineage>
        <taxon>Bacteria</taxon>
        <taxon>Bacillati</taxon>
        <taxon>Bacillota</taxon>
        <taxon>Dethiobacteria</taxon>
        <taxon>Dethiobacterales</taxon>
        <taxon>Dethiobacteraceae</taxon>
        <taxon>Dethiobacter</taxon>
    </lineage>
</organism>
<proteinExistence type="predicted"/>
<dbReference type="eggNOG" id="ENOG5030CBN">
    <property type="taxonomic scope" value="Bacteria"/>
</dbReference>
<feature type="compositionally biased region" description="Low complexity" evidence="1">
    <location>
        <begin position="29"/>
        <end position="50"/>
    </location>
</feature>
<gene>
    <name evidence="2" type="ORF">DealDRAFT_2162</name>
</gene>
<evidence type="ECO:0000256" key="1">
    <source>
        <dbReference type="SAM" id="MobiDB-lite"/>
    </source>
</evidence>
<dbReference type="Proteomes" id="UP000006443">
    <property type="component" value="Unassembled WGS sequence"/>
</dbReference>
<reference evidence="2 3" key="1">
    <citation type="submission" date="2009-02" db="EMBL/GenBank/DDBJ databases">
        <title>Sequencing of the draft genome and assembly of Dethiobacter alkaliphilus AHT 1.</title>
        <authorList>
            <consortium name="US DOE Joint Genome Institute (JGI-PGF)"/>
            <person name="Lucas S."/>
            <person name="Copeland A."/>
            <person name="Lapidus A."/>
            <person name="Glavina del Rio T."/>
            <person name="Dalin E."/>
            <person name="Tice H."/>
            <person name="Bruce D."/>
            <person name="Goodwin L."/>
            <person name="Pitluck S."/>
            <person name="Larimer F."/>
            <person name="Land M.L."/>
            <person name="Hauser L."/>
            <person name="Muyzer G."/>
        </authorList>
    </citation>
    <scope>NUCLEOTIDE SEQUENCE [LARGE SCALE GENOMIC DNA]</scope>
    <source>
        <strain evidence="2 3">AHT 1</strain>
    </source>
</reference>
<name>C0GI53_DETAL</name>
<sequence>MPRKFILTALVVLVVGVFLVLYQGSPEQAEPEQPAAAEQNQAEQDQQIAEESSDLPDLPQQTAEMELVDSYSGDRAMWEILRLHRNDFPLDDGVVAIYQGENAEGVLWVSVSPDVEEATKLMQLMVQELPTSDVFREEDVFEAAGKTIYYVTGMGKDHYYWHDDLYVYWLQIDSQDPISELNVFLEY</sequence>